<evidence type="ECO:0000256" key="1">
    <source>
        <dbReference type="SAM" id="MobiDB-lite"/>
    </source>
</evidence>
<organism evidence="2 3">
    <name type="scientific">Rhizoctonia solani</name>
    <dbReference type="NCBI Taxonomy" id="456999"/>
    <lineage>
        <taxon>Eukaryota</taxon>
        <taxon>Fungi</taxon>
        <taxon>Dikarya</taxon>
        <taxon>Basidiomycota</taxon>
        <taxon>Agaricomycotina</taxon>
        <taxon>Agaricomycetes</taxon>
        <taxon>Cantharellales</taxon>
        <taxon>Ceratobasidiaceae</taxon>
        <taxon>Rhizoctonia</taxon>
    </lineage>
</organism>
<proteinExistence type="predicted"/>
<dbReference type="PANTHER" id="PTHR31912:SF34">
    <property type="entry name" value="NOTOCHORD-RELATED PROTEIN"/>
    <property type="match status" value="1"/>
</dbReference>
<feature type="compositionally biased region" description="Basic residues" evidence="1">
    <location>
        <begin position="36"/>
        <end position="50"/>
    </location>
</feature>
<dbReference type="AlphaFoldDB" id="A0A8H7H3A2"/>
<feature type="non-terminal residue" evidence="2">
    <location>
        <position position="1"/>
    </location>
</feature>
<evidence type="ECO:0000313" key="3">
    <source>
        <dbReference type="Proteomes" id="UP000650582"/>
    </source>
</evidence>
<feature type="compositionally biased region" description="Acidic residues" evidence="1">
    <location>
        <begin position="136"/>
        <end position="154"/>
    </location>
</feature>
<dbReference type="Proteomes" id="UP000650582">
    <property type="component" value="Unassembled WGS sequence"/>
</dbReference>
<comment type="caution">
    <text evidence="2">The sequence shown here is derived from an EMBL/GenBank/DDBJ whole genome shotgun (WGS) entry which is preliminary data.</text>
</comment>
<protein>
    <submittedName>
        <fullName evidence="2">Uncharacterized protein</fullName>
    </submittedName>
</protein>
<dbReference type="EMBL" id="JACYCC010000098">
    <property type="protein sequence ID" value="KAF8675524.1"/>
    <property type="molecule type" value="Genomic_DNA"/>
</dbReference>
<name>A0A8H7H3A2_9AGAM</name>
<dbReference type="PANTHER" id="PTHR31912">
    <property type="entry name" value="IP13529P"/>
    <property type="match status" value="1"/>
</dbReference>
<reference evidence="2" key="1">
    <citation type="submission" date="2020-09" db="EMBL/GenBank/DDBJ databases">
        <title>Comparative genome analyses of four rice-infecting Rhizoctonia solani isolates reveal extensive enrichment of homogalacturonan modification genes.</title>
        <authorList>
            <person name="Lee D.-Y."/>
            <person name="Jeon J."/>
            <person name="Kim K.-T."/>
            <person name="Cheong K."/>
            <person name="Song H."/>
            <person name="Choi G."/>
            <person name="Ko J."/>
            <person name="Opiyo S.O."/>
            <person name="Zuo S."/>
            <person name="Madhav S."/>
            <person name="Lee Y.-H."/>
            <person name="Wang G.-L."/>
        </authorList>
    </citation>
    <scope>NUCLEOTIDE SEQUENCE</scope>
    <source>
        <strain evidence="2">AG1-IA YN-7</strain>
    </source>
</reference>
<accession>A0A8H7H3A2</accession>
<feature type="region of interest" description="Disordered" evidence="1">
    <location>
        <begin position="107"/>
        <end position="159"/>
    </location>
</feature>
<feature type="region of interest" description="Disordered" evidence="1">
    <location>
        <begin position="36"/>
        <end position="73"/>
    </location>
</feature>
<sequence length="863" mass="96867">MSQGSFPHITVLPAGKASCSVCRNVFGGPMQFDKRGIKRHVQSSGHKRKLNTLADRPPSDQQSTRKHDSATQSSDITANWLLADIPTSCSIEAAPTISNHLSGDVLTSETTSHDQTEPASTSDMYQHVDNKPADDNMPELESDSEWETDSDTDSDNSNKGLSCRGRRVCAIPTVPGRSQYGTQNVGVEEENWEPYGTKTMFLAISLFTLPCMTFSCRHIKGVLDFACESGAANVPSYYALRKTQQRLKSIMGNPTAQHCAPSGTVYYVNNIAESIQQDMSNPYVWPKMSFYPHMDGKQMTQAWNGHKMVHSLDDSLSTELQGAFFPFGGLSLGQQGSYAQLDTLYLRRQVNKDGLHVHTNQRIVVQATTFLENFPEYIAQAGHPVFDYALSSFQSYMPHSLRSLAGTCLVYSIPLIVFMDDALGNTSKQWNKHWSCYLSNAALQREALQLEYNVRSAFDHPIAAFDCVSSQEVLVWPFALFWAGDNPMQADHCSGSGTNNYKQSTEGYPLLFKSGKKRTAITTRAILDKRLEMAIKPKMIQEIKLHTQKSGIKDSVTQPFIDQLIDLRKTLQLPDKNGIYRSSKEIDSILEQELNKIKGGLYINPLLDMPGVDIHCNTPTELLHTILLGVVKYFWAQTVYIIERGKNMDNLESRLALFPVCGLNINNIPAHYICQYQGSLIGKHFKMLVQVMAFAVFDLLPENQDIVCAWLLLGCLTLLLWYTEIENIREYTAELQALIDDFLLITAQCSPAILILKPKFHFLVHLPYYIRRFGPALLFSTERFESFNGVFRAASTFSNRQSPLHDIAERFAQLDCAKHICAGGYWKQGNCWVRAGGALLRFVSTNAAFAPIFRIPKQKTWIP</sequence>
<gene>
    <name evidence="2" type="ORF">RHS04_06690</name>
</gene>
<evidence type="ECO:0000313" key="2">
    <source>
        <dbReference type="EMBL" id="KAF8675524.1"/>
    </source>
</evidence>